<evidence type="ECO:0000256" key="2">
    <source>
        <dbReference type="ARBA" id="ARBA00022729"/>
    </source>
</evidence>
<dbReference type="AlphaFoldDB" id="A0A672QDU0"/>
<evidence type="ECO:0000259" key="5">
    <source>
        <dbReference type="SMART" id="SM00082"/>
    </source>
</evidence>
<sequence length="542" mass="62429">YQSFFIVHAAIYKMKTDQLYNEEDSYNDLSLYLFPSLRVCGSRLFYFNFCLSSPSVLIVPMGAFVTLGVFSEQSNLEQLQLDGNQIASISSELFEAMVNLTELNLSKNRLSQLDAHVFQSLTKLNYLNLADNQLRNLPKTLFHNLRQLKSLNQIREIPPCLFWHLPSLLTLSMSANQLRYIPSESFYYLPNLTKLTLYKNPLISLPYQLMGHMPRLQELYLYETNLSTLPWNLFANMTNLRALNLYFNNKLTSLPKSLFCCLPNLKKLSLKNNNLRELDPELFSKLISLKILMLNENKLESLPSAIFRNTLRLEILDLNHNYLMYLPGDVFVHARVLKDLSLSGNKWNCDCSIMGIAEWIRENPKLISDLDKGVTCYEPYRLENHPLQTLTYEELHCGVFQTTFIGTNAITTPVTPNPHYTFITATSLLSPTPDHIYLKQGNGNKNDLAFYDTIVLENEPEIVHNNHYNGWVYLWTVPSTGPYSGFMMALYIVLSVTGVVLIAASLYVLFQLHKMMWVLGKVTMGDNQRLMARRVRSFKVKL</sequence>
<feature type="domain" description="LRRCT" evidence="5">
    <location>
        <begin position="345"/>
        <end position="398"/>
    </location>
</feature>
<dbReference type="Proteomes" id="UP000472262">
    <property type="component" value="Unassembled WGS sequence"/>
</dbReference>
<dbReference type="PANTHER" id="PTHR24369:SF214">
    <property type="entry name" value="GLYCOPROTEIN V PLATELET"/>
    <property type="match status" value="1"/>
</dbReference>
<keyword evidence="7" id="KW-1185">Reference proteome</keyword>
<dbReference type="InterPro" id="IPR050541">
    <property type="entry name" value="LRR_TM_domain-containing"/>
</dbReference>
<dbReference type="Pfam" id="PF13855">
    <property type="entry name" value="LRR_8"/>
    <property type="match status" value="3"/>
</dbReference>
<protein>
    <submittedName>
        <fullName evidence="6">Si:ch211-117l17.7</fullName>
    </submittedName>
</protein>
<name>A0A672QDU0_SINGR</name>
<dbReference type="Ensembl" id="ENSSGRT00000078713.1">
    <property type="protein sequence ID" value="ENSSGRP00000073934.1"/>
    <property type="gene ID" value="ENSSGRG00000037573.1"/>
</dbReference>
<dbReference type="InterPro" id="IPR003591">
    <property type="entry name" value="Leu-rich_rpt_typical-subtyp"/>
</dbReference>
<dbReference type="Gene3D" id="3.80.10.10">
    <property type="entry name" value="Ribonuclease Inhibitor"/>
    <property type="match status" value="3"/>
</dbReference>
<feature type="transmembrane region" description="Helical" evidence="4">
    <location>
        <begin position="488"/>
        <end position="510"/>
    </location>
</feature>
<keyword evidence="4" id="KW-0472">Membrane</keyword>
<dbReference type="SMART" id="SM00369">
    <property type="entry name" value="LRR_TYP"/>
    <property type="match status" value="11"/>
</dbReference>
<dbReference type="GO" id="GO:0005886">
    <property type="term" value="C:plasma membrane"/>
    <property type="evidence" value="ECO:0007669"/>
    <property type="project" value="TreeGrafter"/>
</dbReference>
<dbReference type="InterPro" id="IPR000483">
    <property type="entry name" value="Cys-rich_flank_reg_C"/>
</dbReference>
<dbReference type="SMART" id="SM00364">
    <property type="entry name" value="LRR_BAC"/>
    <property type="match status" value="7"/>
</dbReference>
<dbReference type="InParanoid" id="A0A672QDU0"/>
<dbReference type="InterPro" id="IPR001611">
    <property type="entry name" value="Leu-rich_rpt"/>
</dbReference>
<keyword evidence="4" id="KW-0812">Transmembrane</keyword>
<keyword evidence="3" id="KW-0677">Repeat</keyword>
<evidence type="ECO:0000256" key="3">
    <source>
        <dbReference type="ARBA" id="ARBA00022737"/>
    </source>
</evidence>
<keyword evidence="1" id="KW-0433">Leucine-rich repeat</keyword>
<dbReference type="SUPFAM" id="SSF52058">
    <property type="entry name" value="L domain-like"/>
    <property type="match status" value="1"/>
</dbReference>
<dbReference type="SMART" id="SM00082">
    <property type="entry name" value="LRRCT"/>
    <property type="match status" value="1"/>
</dbReference>
<keyword evidence="2" id="KW-0732">Signal</keyword>
<evidence type="ECO:0000313" key="6">
    <source>
        <dbReference type="Ensembl" id="ENSSGRP00000073934.1"/>
    </source>
</evidence>
<dbReference type="Pfam" id="PF00560">
    <property type="entry name" value="LRR_1"/>
    <property type="match status" value="1"/>
</dbReference>
<organism evidence="6 7">
    <name type="scientific">Sinocyclocheilus grahami</name>
    <name type="common">Dianchi golden-line fish</name>
    <name type="synonym">Barbus grahami</name>
    <dbReference type="NCBI Taxonomy" id="75366"/>
    <lineage>
        <taxon>Eukaryota</taxon>
        <taxon>Metazoa</taxon>
        <taxon>Chordata</taxon>
        <taxon>Craniata</taxon>
        <taxon>Vertebrata</taxon>
        <taxon>Euteleostomi</taxon>
        <taxon>Actinopterygii</taxon>
        <taxon>Neopterygii</taxon>
        <taxon>Teleostei</taxon>
        <taxon>Ostariophysi</taxon>
        <taxon>Cypriniformes</taxon>
        <taxon>Cyprinidae</taxon>
        <taxon>Cyprininae</taxon>
        <taxon>Sinocyclocheilus</taxon>
    </lineage>
</organism>
<proteinExistence type="predicted"/>
<dbReference type="PROSITE" id="PS51450">
    <property type="entry name" value="LRR"/>
    <property type="match status" value="5"/>
</dbReference>
<evidence type="ECO:0000256" key="1">
    <source>
        <dbReference type="ARBA" id="ARBA00022614"/>
    </source>
</evidence>
<dbReference type="PANTHER" id="PTHR24369">
    <property type="entry name" value="ANTIGEN BSP, PUTATIVE-RELATED"/>
    <property type="match status" value="1"/>
</dbReference>
<accession>A0A672QDU0</accession>
<reference evidence="6" key="2">
    <citation type="submission" date="2025-09" db="UniProtKB">
        <authorList>
            <consortium name="Ensembl"/>
        </authorList>
    </citation>
    <scope>IDENTIFICATION</scope>
</reference>
<dbReference type="FunFam" id="3.80.10.10:FF:001164">
    <property type="entry name" value="GH01279p"/>
    <property type="match status" value="1"/>
</dbReference>
<reference evidence="6" key="1">
    <citation type="submission" date="2025-08" db="UniProtKB">
        <authorList>
            <consortium name="Ensembl"/>
        </authorList>
    </citation>
    <scope>IDENTIFICATION</scope>
</reference>
<evidence type="ECO:0000313" key="7">
    <source>
        <dbReference type="Proteomes" id="UP000472262"/>
    </source>
</evidence>
<keyword evidence="4" id="KW-1133">Transmembrane helix</keyword>
<dbReference type="InterPro" id="IPR032675">
    <property type="entry name" value="LRR_dom_sf"/>
</dbReference>
<evidence type="ECO:0000256" key="4">
    <source>
        <dbReference type="SAM" id="Phobius"/>
    </source>
</evidence>